<dbReference type="GO" id="GO:0035082">
    <property type="term" value="P:axoneme assembly"/>
    <property type="evidence" value="ECO:0007669"/>
    <property type="project" value="InterPro"/>
</dbReference>
<dbReference type="PANTHER" id="PTHR16275">
    <property type="entry name" value="COILED-COIL DOMAIN-CONTAINING PROTEIN 40"/>
    <property type="match status" value="1"/>
</dbReference>
<dbReference type="PANTHER" id="PTHR16275:SF8">
    <property type="entry name" value="COILED-COIL DOMAIN-CONTAINING PROTEIN 40"/>
    <property type="match status" value="1"/>
</dbReference>
<feature type="compositionally biased region" description="Basic and acidic residues" evidence="2">
    <location>
        <begin position="10"/>
        <end position="21"/>
    </location>
</feature>
<keyword evidence="4" id="KW-1185">Reference proteome</keyword>
<evidence type="ECO:0000256" key="2">
    <source>
        <dbReference type="SAM" id="MobiDB-lite"/>
    </source>
</evidence>
<feature type="region of interest" description="Disordered" evidence="2">
    <location>
        <begin position="1"/>
        <end position="54"/>
    </location>
</feature>
<dbReference type="Proteomes" id="UP000037069">
    <property type="component" value="Unassembled WGS sequence"/>
</dbReference>
<feature type="coiled-coil region" evidence="1">
    <location>
        <begin position="597"/>
        <end position="677"/>
    </location>
</feature>
<organism evidence="3 4">
    <name type="scientific">Lucilia cuprina</name>
    <name type="common">Green bottle fly</name>
    <name type="synonym">Australian sheep blowfly</name>
    <dbReference type="NCBI Taxonomy" id="7375"/>
    <lineage>
        <taxon>Eukaryota</taxon>
        <taxon>Metazoa</taxon>
        <taxon>Ecdysozoa</taxon>
        <taxon>Arthropoda</taxon>
        <taxon>Hexapoda</taxon>
        <taxon>Insecta</taxon>
        <taxon>Pterygota</taxon>
        <taxon>Neoptera</taxon>
        <taxon>Endopterygota</taxon>
        <taxon>Diptera</taxon>
        <taxon>Brachycera</taxon>
        <taxon>Muscomorpha</taxon>
        <taxon>Oestroidea</taxon>
        <taxon>Calliphoridae</taxon>
        <taxon>Luciliinae</taxon>
        <taxon>Lucilia</taxon>
    </lineage>
</organism>
<dbReference type="InterPro" id="IPR037386">
    <property type="entry name" value="CCDC40"/>
</dbReference>
<feature type="coiled-coil region" evidence="1">
    <location>
        <begin position="431"/>
        <end position="554"/>
    </location>
</feature>
<evidence type="ECO:0000313" key="3">
    <source>
        <dbReference type="EMBL" id="KNC29609.1"/>
    </source>
</evidence>
<feature type="coiled-coil region" evidence="1">
    <location>
        <begin position="368"/>
        <end position="395"/>
    </location>
</feature>
<dbReference type="OMA" id="YIVRHQY"/>
<dbReference type="EMBL" id="JRES01000648">
    <property type="protein sequence ID" value="KNC29609.1"/>
    <property type="molecule type" value="Genomic_DNA"/>
</dbReference>
<feature type="coiled-coil region" evidence="1">
    <location>
        <begin position="771"/>
        <end position="827"/>
    </location>
</feature>
<proteinExistence type="predicted"/>
<evidence type="ECO:0008006" key="5">
    <source>
        <dbReference type="Google" id="ProtNLM"/>
    </source>
</evidence>
<protein>
    <recommendedName>
        <fullName evidence="5">Coiled-coil domain-containing protein 40</fullName>
    </recommendedName>
</protein>
<feature type="coiled-coil region" evidence="1">
    <location>
        <begin position="81"/>
        <end position="195"/>
    </location>
</feature>
<comment type="caution">
    <text evidence="3">The sequence shown here is derived from an EMBL/GenBank/DDBJ whole genome shotgun (WGS) entry which is preliminary data.</text>
</comment>
<keyword evidence="1" id="KW-0175">Coiled coil</keyword>
<evidence type="ECO:0000313" key="4">
    <source>
        <dbReference type="Proteomes" id="UP000037069"/>
    </source>
</evidence>
<evidence type="ECO:0000256" key="1">
    <source>
        <dbReference type="SAM" id="Coils"/>
    </source>
</evidence>
<reference evidence="3 4" key="1">
    <citation type="journal article" date="2015" name="Nat. Commun.">
        <title>Lucilia cuprina genome unlocks parasitic fly biology to underpin future interventions.</title>
        <authorList>
            <person name="Anstead C.A."/>
            <person name="Korhonen P.K."/>
            <person name="Young N.D."/>
            <person name="Hall R.S."/>
            <person name="Jex A.R."/>
            <person name="Murali S.C."/>
            <person name="Hughes D.S."/>
            <person name="Lee S.F."/>
            <person name="Perry T."/>
            <person name="Stroehlein A.J."/>
            <person name="Ansell B.R."/>
            <person name="Breugelmans B."/>
            <person name="Hofmann A."/>
            <person name="Qu J."/>
            <person name="Dugan S."/>
            <person name="Lee S.L."/>
            <person name="Chao H."/>
            <person name="Dinh H."/>
            <person name="Han Y."/>
            <person name="Doddapaneni H.V."/>
            <person name="Worley K.C."/>
            <person name="Muzny D.M."/>
            <person name="Ioannidis P."/>
            <person name="Waterhouse R.M."/>
            <person name="Zdobnov E.M."/>
            <person name="James P.J."/>
            <person name="Bagnall N.H."/>
            <person name="Kotze A.C."/>
            <person name="Gibbs R.A."/>
            <person name="Richards S."/>
            <person name="Batterham P."/>
            <person name="Gasser R.B."/>
        </authorList>
    </citation>
    <scope>NUCLEOTIDE SEQUENCE [LARGE SCALE GENOMIC DNA]</scope>
    <source>
        <strain evidence="3 4">LS</strain>
        <tissue evidence="3">Full body</tissue>
    </source>
</reference>
<gene>
    <name evidence="3" type="ORF">FF38_10441</name>
</gene>
<dbReference type="AlphaFoldDB" id="A0A0L0CDP7"/>
<name>A0A0L0CDP7_LUCCU</name>
<dbReference type="GO" id="GO:0005737">
    <property type="term" value="C:cytoplasm"/>
    <property type="evidence" value="ECO:0007669"/>
    <property type="project" value="TreeGrafter"/>
</dbReference>
<dbReference type="STRING" id="7375.A0A0L0CDP7"/>
<feature type="coiled-coil region" evidence="1">
    <location>
        <begin position="228"/>
        <end position="276"/>
    </location>
</feature>
<accession>A0A0L0CDP7</accession>
<sequence>MADYKSFNLESEKNDEEKQLAEDNSNIETEKASSDQCNYENMPDEPLTNDQGDVPLALLPPDHPLLAKFQQSLKEFLIRTRDQLINEIEEIKYSVKHKEQQREEQGAILYDRQQEIQRQNEQLEEFAQQIQENLQQRHHEEEAVSQLKAEYEEKAQLTKEQKTLYNKRMAELEHMQELENNIKKWTDDVENEVKNAKRVVSRDAQLQQQLSEEKKRSDLLFYHLDVEVKKSETELEMVQNEIKDMEEVLEVLNMSVSNANADLEALENEHKRLTQSWSEVIVAISLRDRILYQVKVETDKGKESIKLNTAGIEAIQKQIKKELQVNEKLEIFKKRLAEDFTTLKKDCKQQSDILAGLEKKLSDIPLLLEQTEKDLKEAKKEGTQLETEIKRLQWKVDKQNAKKYECEENILKLAQDHLITDKASEYRLKLLHTAQEQRRGMELNLAQAQNQLASTLLDMERLKGNNFRMSQENDKLSGQLDDLEKKSDYFNAELKYLETQIDIKMKRMDKLMNQLDELVRSSEGSEISPTEVKIKQLEKSIQTTEQQILEYQQFWIMLQNHFVNLTQKRSAQMNQIQITQKQLSIIKQKSLKVDQELEQSESSTRELNRDIQIYQSKLELLNAKMAKKRQQHESEESECEQEHAELLQRLKDNEMHVLRLEEDINELQTETEQYKDIVLDKHRESLSWETKYKLIEETLRWRKEESALDSELGTMRTEIHRMQIRHQQLKRAQEKLIGDLDHCVMHREQIFVSAAIKQNIESKPTRVKQSSNTTQYKINDLRNKLKQIQNDITTLSDQQIVQAKREYQQIQDEIKDLRYEIDQEESQDSLIRTEIEQALLLKYQNLENIIRKQNRAKSYRRLNATTQPLKLPRNEATVQAQMQKQTEMNDQLMDIVQTLSTEHPEKQAFFARLLQVLKD</sequence>
<dbReference type="OrthoDB" id="188741at2759"/>